<sequence>MADEVQYHHHQNIEKKSDEPCDHGVDHPVKFEEYSAAPPVEGTDRGLFDFMGKKDEEKKCEEEVIAPHFEEKVQVSEPECKKEEKEEEKKHESLREKLQRSSSSSSDEEEVEGGGEKKKKKNKGLKEKIKEKVSGDDKEEEKIEKYEFEPVEKCDEIPVHEESEKKGFLEKIKEKLPGGEKKEVDVEVHPPPYPAAVECATPEGEAKEKKGFLDKIKEKLPGHHSKTEEEKDKEKEKEPPTSVTTPVTSRSTDKINDSHASSSYGRTDHQNSTPDYMREIHMRGPWTGEAEEMPSAASLAEEEMLSVISPTEEEMPSAEVVMPSTEGQSIGVVLTYGSLRLLVRSGEDVHSVLKTSPAPRIVVETIEVVNDLRMEEVDRSLLMMTPHHALKDVDQT</sequence>
<feature type="region of interest" description="Disordered" evidence="3">
    <location>
        <begin position="1"/>
        <end position="27"/>
    </location>
</feature>
<feature type="compositionally biased region" description="Polar residues" evidence="3">
    <location>
        <begin position="258"/>
        <end position="274"/>
    </location>
</feature>
<dbReference type="GO" id="GO:0016020">
    <property type="term" value="C:membrane"/>
    <property type="evidence" value="ECO:0007669"/>
    <property type="project" value="TreeGrafter"/>
</dbReference>
<dbReference type="PANTHER" id="PTHR33346:SF2">
    <property type="entry name" value="DEHYDRIN ERD14"/>
    <property type="match status" value="1"/>
</dbReference>
<evidence type="ECO:0000256" key="2">
    <source>
        <dbReference type="RuleBase" id="RU003995"/>
    </source>
</evidence>
<feature type="compositionally biased region" description="Basic and acidic residues" evidence="3">
    <location>
        <begin position="204"/>
        <end position="239"/>
    </location>
</feature>
<feature type="region of interest" description="Disordered" evidence="3">
    <location>
        <begin position="59"/>
        <end position="275"/>
    </location>
</feature>
<organism evidence="4">
    <name type="scientific">Olea europaea subsp. europaea</name>
    <dbReference type="NCBI Taxonomy" id="158383"/>
    <lineage>
        <taxon>Eukaryota</taxon>
        <taxon>Viridiplantae</taxon>
        <taxon>Streptophyta</taxon>
        <taxon>Embryophyta</taxon>
        <taxon>Tracheophyta</taxon>
        <taxon>Spermatophyta</taxon>
        <taxon>Magnoliopsida</taxon>
        <taxon>eudicotyledons</taxon>
        <taxon>Gunneridae</taxon>
        <taxon>Pentapetalae</taxon>
        <taxon>asterids</taxon>
        <taxon>lamiids</taxon>
        <taxon>Lamiales</taxon>
        <taxon>Oleaceae</taxon>
        <taxon>Oleeae</taxon>
        <taxon>Olea</taxon>
    </lineage>
</organism>
<feature type="compositionally biased region" description="Basic and acidic residues" evidence="3">
    <location>
        <begin position="124"/>
        <end position="188"/>
    </location>
</feature>
<dbReference type="EMBL" id="KT340597">
    <property type="protein sequence ID" value="ANW12205.1"/>
    <property type="molecule type" value="mRNA"/>
</dbReference>
<dbReference type="PROSITE" id="PS00823">
    <property type="entry name" value="DEHYDRIN_2"/>
    <property type="match status" value="1"/>
</dbReference>
<dbReference type="InterPro" id="IPR000167">
    <property type="entry name" value="Dehydrin"/>
</dbReference>
<proteinExistence type="evidence at transcript level"/>
<dbReference type="GO" id="GO:0005829">
    <property type="term" value="C:cytosol"/>
    <property type="evidence" value="ECO:0007669"/>
    <property type="project" value="TreeGrafter"/>
</dbReference>
<dbReference type="PROSITE" id="PS00315">
    <property type="entry name" value="DEHYDRIN_1"/>
    <property type="match status" value="1"/>
</dbReference>
<name>A0A1B1V5C6_OLEEU</name>
<dbReference type="PANTHER" id="PTHR33346">
    <property type="entry name" value="DEHYDRIN XERO 2-RELATED"/>
    <property type="match status" value="1"/>
</dbReference>
<evidence type="ECO:0000313" key="4">
    <source>
        <dbReference type="EMBL" id="ANW12205.1"/>
    </source>
</evidence>
<feature type="compositionally biased region" description="Low complexity" evidence="3">
    <location>
        <begin position="240"/>
        <end position="250"/>
    </location>
</feature>
<dbReference type="Pfam" id="PF00257">
    <property type="entry name" value="Dehydrin"/>
    <property type="match status" value="1"/>
</dbReference>
<dbReference type="InterPro" id="IPR030513">
    <property type="entry name" value="Dehydrin_CS"/>
</dbReference>
<dbReference type="GO" id="GO:0009737">
    <property type="term" value="P:response to abscisic acid"/>
    <property type="evidence" value="ECO:0007669"/>
    <property type="project" value="TreeGrafter"/>
</dbReference>
<dbReference type="GO" id="GO:0009414">
    <property type="term" value="P:response to water deprivation"/>
    <property type="evidence" value="ECO:0007669"/>
    <property type="project" value="TreeGrafter"/>
</dbReference>
<accession>A0A1B1V5C6</accession>
<dbReference type="GO" id="GO:0009631">
    <property type="term" value="P:cold acclimation"/>
    <property type="evidence" value="ECO:0007669"/>
    <property type="project" value="TreeGrafter"/>
</dbReference>
<dbReference type="AlphaFoldDB" id="A0A1B1V5C6"/>
<feature type="compositionally biased region" description="Basic and acidic residues" evidence="3">
    <location>
        <begin position="68"/>
        <end position="99"/>
    </location>
</feature>
<evidence type="ECO:0000256" key="1">
    <source>
        <dbReference type="ARBA" id="ARBA00008403"/>
    </source>
</evidence>
<evidence type="ECO:0000256" key="3">
    <source>
        <dbReference type="SAM" id="MobiDB-lite"/>
    </source>
</evidence>
<reference evidence="4" key="1">
    <citation type="submission" date="2015-07" db="EMBL/GenBank/DDBJ databases">
        <title>Olea europaea predicted gene from cDNA libraries.</title>
        <authorList>
            <person name="Baldoni L."/>
            <person name="Mariotti R."/>
            <person name="Cultrera N.G.M."/>
            <person name="Mousavi S."/>
            <person name="Rossi M."/>
        </authorList>
    </citation>
    <scope>NUCLEOTIDE SEQUENCE</scope>
</reference>
<comment type="similarity">
    <text evidence="1 2">Belongs to the plant dehydrin family.</text>
</comment>
<protein>
    <submittedName>
        <fullName evidence="4">Putative dehydrin</fullName>
    </submittedName>
</protein>